<dbReference type="GO" id="GO:0022625">
    <property type="term" value="C:cytosolic large ribosomal subunit"/>
    <property type="evidence" value="ECO:0007669"/>
    <property type="project" value="TreeGrafter"/>
</dbReference>
<accession>A0A0G1UAP0</accession>
<dbReference type="AlphaFoldDB" id="A0A0G1UAP0"/>
<dbReference type="GO" id="GO:0003735">
    <property type="term" value="F:structural constituent of ribosome"/>
    <property type="evidence" value="ECO:0007669"/>
    <property type="project" value="InterPro"/>
</dbReference>
<dbReference type="Proteomes" id="UP000034956">
    <property type="component" value="Unassembled WGS sequence"/>
</dbReference>
<evidence type="ECO:0000256" key="3">
    <source>
        <dbReference type="ARBA" id="ARBA00023274"/>
    </source>
</evidence>
<comment type="similarity">
    <text evidence="1 5">Belongs to the bacterial ribosomal protein bL17 family.</text>
</comment>
<keyword evidence="3 5" id="KW-0687">Ribonucleoprotein</keyword>
<keyword evidence="2 5" id="KW-0689">Ribosomal protein</keyword>
<protein>
    <recommendedName>
        <fullName evidence="4 6">50S ribosomal protein L17</fullName>
    </recommendedName>
</protein>
<dbReference type="NCBIfam" id="TIGR00059">
    <property type="entry name" value="L17"/>
    <property type="match status" value="1"/>
</dbReference>
<evidence type="ECO:0000256" key="1">
    <source>
        <dbReference type="ARBA" id="ARBA00008777"/>
    </source>
</evidence>
<dbReference type="InterPro" id="IPR000456">
    <property type="entry name" value="Ribosomal_bL17"/>
</dbReference>
<evidence type="ECO:0000313" key="8">
    <source>
        <dbReference type="Proteomes" id="UP000034956"/>
    </source>
</evidence>
<proteinExistence type="inferred from homology"/>
<sequence>MRILAANLIQKEKITTTEGRAKEIRPIVERFVSYGKKQNLAALRTLTQKLPKAAAYKMYHEIAPRYRERKGGYTRIVKVAKRRTHDASKMAIIEFV</sequence>
<gene>
    <name evidence="7" type="ORF">UY23_C0003G0010</name>
</gene>
<dbReference type="Gene3D" id="3.90.1030.10">
    <property type="entry name" value="Ribosomal protein L17"/>
    <property type="match status" value="1"/>
</dbReference>
<comment type="caution">
    <text evidence="7">The sequence shown here is derived from an EMBL/GenBank/DDBJ whole genome shotgun (WGS) entry which is preliminary data.</text>
</comment>
<dbReference type="SUPFAM" id="SSF64263">
    <property type="entry name" value="Prokaryotic ribosomal protein L17"/>
    <property type="match status" value="1"/>
</dbReference>
<dbReference type="PANTHER" id="PTHR14413">
    <property type="entry name" value="RIBOSOMAL PROTEIN L17"/>
    <property type="match status" value="1"/>
</dbReference>
<name>A0A0G1UAP0_9BACT</name>
<evidence type="ECO:0000256" key="5">
    <source>
        <dbReference type="RuleBase" id="RU000660"/>
    </source>
</evidence>
<organism evidence="7 8">
    <name type="scientific">Candidatus Jorgensenbacteria bacterium GW2011_GWA1_48_11</name>
    <dbReference type="NCBI Taxonomy" id="1618660"/>
    <lineage>
        <taxon>Bacteria</taxon>
        <taxon>Candidatus Joergenseniibacteriota</taxon>
    </lineage>
</organism>
<dbReference type="Pfam" id="PF01196">
    <property type="entry name" value="Ribosomal_L17"/>
    <property type="match status" value="1"/>
</dbReference>
<dbReference type="InterPro" id="IPR036373">
    <property type="entry name" value="Ribosomal_bL17_sf"/>
</dbReference>
<evidence type="ECO:0000256" key="4">
    <source>
        <dbReference type="ARBA" id="ARBA00035494"/>
    </source>
</evidence>
<reference evidence="7 8" key="1">
    <citation type="journal article" date="2015" name="Nature">
        <title>rRNA introns, odd ribosomes, and small enigmatic genomes across a large radiation of phyla.</title>
        <authorList>
            <person name="Brown C.T."/>
            <person name="Hug L.A."/>
            <person name="Thomas B.C."/>
            <person name="Sharon I."/>
            <person name="Castelle C.J."/>
            <person name="Singh A."/>
            <person name="Wilkins M.J."/>
            <person name="Williams K.H."/>
            <person name="Banfield J.F."/>
        </authorList>
    </citation>
    <scope>NUCLEOTIDE SEQUENCE [LARGE SCALE GENOMIC DNA]</scope>
</reference>
<evidence type="ECO:0000256" key="6">
    <source>
        <dbReference type="RuleBase" id="RU000661"/>
    </source>
</evidence>
<evidence type="ECO:0000256" key="2">
    <source>
        <dbReference type="ARBA" id="ARBA00022980"/>
    </source>
</evidence>
<dbReference type="PATRIC" id="fig|1618660.3.peg.516"/>
<dbReference type="GO" id="GO:0006412">
    <property type="term" value="P:translation"/>
    <property type="evidence" value="ECO:0007669"/>
    <property type="project" value="InterPro"/>
</dbReference>
<dbReference type="PANTHER" id="PTHR14413:SF16">
    <property type="entry name" value="LARGE RIBOSOMAL SUBUNIT PROTEIN BL17M"/>
    <property type="match status" value="1"/>
</dbReference>
<evidence type="ECO:0000313" key="7">
    <source>
        <dbReference type="EMBL" id="KKU91172.1"/>
    </source>
</evidence>
<dbReference type="EMBL" id="LCPF01000003">
    <property type="protein sequence ID" value="KKU91172.1"/>
    <property type="molecule type" value="Genomic_DNA"/>
</dbReference>